<keyword evidence="8" id="KW-1185">Reference proteome</keyword>
<keyword evidence="2 4" id="KW-0812">Transmembrane</keyword>
<comment type="caution">
    <text evidence="7">The sequence shown here is derived from an EMBL/GenBank/DDBJ whole genome shotgun (WGS) entry which is preliminary data.</text>
</comment>
<keyword evidence="6" id="KW-1133">Transmembrane helix</keyword>
<evidence type="ECO:0000256" key="6">
    <source>
        <dbReference type="SAM" id="Phobius"/>
    </source>
</evidence>
<feature type="repeat" description="Solcar" evidence="4">
    <location>
        <begin position="16"/>
        <end position="96"/>
    </location>
</feature>
<feature type="repeat" description="Solcar" evidence="4">
    <location>
        <begin position="244"/>
        <end position="331"/>
    </location>
</feature>
<dbReference type="OrthoDB" id="250329at2759"/>
<feature type="transmembrane region" description="Helical" evidence="6">
    <location>
        <begin position="113"/>
        <end position="135"/>
    </location>
</feature>
<dbReference type="Gene3D" id="1.50.40.10">
    <property type="entry name" value="Mitochondrial carrier domain"/>
    <property type="match status" value="1"/>
</dbReference>
<gene>
    <name evidence="7" type="ORF">Naga_100002g22</name>
</gene>
<evidence type="ECO:0000313" key="7">
    <source>
        <dbReference type="EMBL" id="EWM28708.1"/>
    </source>
</evidence>
<reference evidence="7 8" key="1">
    <citation type="journal article" date="2014" name="Mol. Plant">
        <title>Chromosome Scale Genome Assembly and Transcriptome Profiling of Nannochloropsis gaditana in Nitrogen Depletion.</title>
        <authorList>
            <person name="Corteggiani Carpinelli E."/>
            <person name="Telatin A."/>
            <person name="Vitulo N."/>
            <person name="Forcato C."/>
            <person name="D'Angelo M."/>
            <person name="Schiavon R."/>
            <person name="Vezzi A."/>
            <person name="Giacometti G.M."/>
            <person name="Morosinotto T."/>
            <person name="Valle G."/>
        </authorList>
    </citation>
    <scope>NUCLEOTIDE SEQUENCE [LARGE SCALE GENOMIC DNA]</scope>
    <source>
        <strain evidence="7 8">B-31</strain>
    </source>
</reference>
<evidence type="ECO:0000256" key="2">
    <source>
        <dbReference type="ARBA" id="ARBA00022692"/>
    </source>
</evidence>
<accession>W7TYZ1</accession>
<feature type="transmembrane region" description="Helical" evidence="6">
    <location>
        <begin position="169"/>
        <end position="188"/>
    </location>
</feature>
<evidence type="ECO:0000256" key="3">
    <source>
        <dbReference type="ARBA" id="ARBA00023136"/>
    </source>
</evidence>
<organism evidence="7 8">
    <name type="scientific">Nannochloropsis gaditana</name>
    <dbReference type="NCBI Taxonomy" id="72520"/>
    <lineage>
        <taxon>Eukaryota</taxon>
        <taxon>Sar</taxon>
        <taxon>Stramenopiles</taxon>
        <taxon>Ochrophyta</taxon>
        <taxon>Eustigmatophyceae</taxon>
        <taxon>Eustigmatales</taxon>
        <taxon>Monodopsidaceae</taxon>
        <taxon>Nannochloropsis</taxon>
    </lineage>
</organism>
<evidence type="ECO:0000256" key="5">
    <source>
        <dbReference type="RuleBase" id="RU000488"/>
    </source>
</evidence>
<evidence type="ECO:0000313" key="8">
    <source>
        <dbReference type="Proteomes" id="UP000019335"/>
    </source>
</evidence>
<evidence type="ECO:0000256" key="4">
    <source>
        <dbReference type="PROSITE-ProRule" id="PRU00282"/>
    </source>
</evidence>
<dbReference type="PANTHER" id="PTHR46080:SF18">
    <property type="entry name" value="MITOCHONDRIAL SUBSTRATE CARRIER FAMILY PROTEIN J"/>
    <property type="match status" value="1"/>
</dbReference>
<dbReference type="PANTHER" id="PTHR46080">
    <property type="entry name" value="MITOCHONDRIAL SUBSTRATE CARRIER FAMILY PROTEIN J"/>
    <property type="match status" value="1"/>
</dbReference>
<comment type="similarity">
    <text evidence="5">Belongs to the mitochondrial carrier (TC 2.A.29) family.</text>
</comment>
<dbReference type="PROSITE" id="PS50920">
    <property type="entry name" value="SOLCAR"/>
    <property type="match status" value="3"/>
</dbReference>
<keyword evidence="5" id="KW-0813">Transport</keyword>
<dbReference type="EMBL" id="AZIL01000274">
    <property type="protein sequence ID" value="EWM28708.1"/>
    <property type="molecule type" value="Genomic_DNA"/>
</dbReference>
<dbReference type="InterPro" id="IPR023395">
    <property type="entry name" value="MCP_dom_sf"/>
</dbReference>
<dbReference type="Pfam" id="PF00153">
    <property type="entry name" value="Mito_carr"/>
    <property type="match status" value="3"/>
</dbReference>
<proteinExistence type="inferred from homology"/>
<dbReference type="AlphaFoldDB" id="W7TYZ1"/>
<feature type="transmembrane region" description="Helical" evidence="6">
    <location>
        <begin position="72"/>
        <end position="93"/>
    </location>
</feature>
<sequence length="354" mass="38774">MTFDISNLGQTTWEDLDMNKLLIFSTLATLVENSIMWPMWAMKTRQQVQTGAVTHSLSVRRMGGLRSLYKGFLFYAIASLPAYLTYIGTYTYTKSALSTPSADGPVETSKGSFPLTMAPMAAGIMADAACLILYIPVEIVAQRLQLPTRYSGVQQVLTDMWREDGLRTFYRGFGATLVTSCIASGVWWQTYESLKSFFTMATTFPPPPLEIVSPSSAPTSSTSSSLFSVELVLDQVSELFAAIRQSLPHMIAGLFAGGLSALATNPLDVAKTRLQTQHTKPGPLTFIRSLNTIIQQEGLWQSFLRGFAPKLVSSAPLGMLSSVMYEGILFMSRKDNPMLGGNTTGRENASDKEM</sequence>
<comment type="subcellular location">
    <subcellularLocation>
        <location evidence="1">Membrane</location>
        <topology evidence="1">Multi-pass membrane protein</topology>
    </subcellularLocation>
</comment>
<dbReference type="Proteomes" id="UP000019335">
    <property type="component" value="Chromosome 4"/>
</dbReference>
<feature type="repeat" description="Solcar" evidence="4">
    <location>
        <begin position="114"/>
        <end position="197"/>
    </location>
</feature>
<keyword evidence="3 4" id="KW-0472">Membrane</keyword>
<dbReference type="GO" id="GO:0016020">
    <property type="term" value="C:membrane"/>
    <property type="evidence" value="ECO:0007669"/>
    <property type="project" value="UniProtKB-SubCell"/>
</dbReference>
<name>W7TYZ1_9STRA</name>
<evidence type="ECO:0000256" key="1">
    <source>
        <dbReference type="ARBA" id="ARBA00004141"/>
    </source>
</evidence>
<dbReference type="SUPFAM" id="SSF103506">
    <property type="entry name" value="Mitochondrial carrier"/>
    <property type="match status" value="1"/>
</dbReference>
<protein>
    <submittedName>
        <fullName evidence="7">Mitochondrial carrier domain protein</fullName>
    </submittedName>
</protein>
<dbReference type="InterPro" id="IPR018108">
    <property type="entry name" value="MCP_transmembrane"/>
</dbReference>